<dbReference type="RefSeq" id="WP_095351378.1">
    <property type="nucleotide sequence ID" value="NZ_NDFO01000006.1"/>
</dbReference>
<keyword evidence="3" id="KW-1185">Reference proteome</keyword>
<dbReference type="PANTHER" id="PTHR23150:SF19">
    <property type="entry name" value="FORMYLGLYCINE-GENERATING ENZYME"/>
    <property type="match status" value="1"/>
</dbReference>
<evidence type="ECO:0000313" key="3">
    <source>
        <dbReference type="Proteomes" id="UP000216033"/>
    </source>
</evidence>
<dbReference type="Pfam" id="PF03781">
    <property type="entry name" value="FGE-sulfatase"/>
    <property type="match status" value="1"/>
</dbReference>
<dbReference type="InterPro" id="IPR005532">
    <property type="entry name" value="SUMF_dom"/>
</dbReference>
<dbReference type="Proteomes" id="UP000216033">
    <property type="component" value="Unassembled WGS sequence"/>
</dbReference>
<dbReference type="Gene3D" id="3.40.50.300">
    <property type="entry name" value="P-loop containing nucleotide triphosphate hydrolases"/>
    <property type="match status" value="1"/>
</dbReference>
<dbReference type="PANTHER" id="PTHR23150">
    <property type="entry name" value="SULFATASE MODIFYING FACTOR 1, 2"/>
    <property type="match status" value="1"/>
</dbReference>
<feature type="domain" description="Sulfatase-modifying factor enzyme-like" evidence="1">
    <location>
        <begin position="443"/>
        <end position="684"/>
    </location>
</feature>
<reference evidence="2 3" key="1">
    <citation type="submission" date="2017-04" db="EMBL/GenBank/DDBJ databases">
        <title>Kefir bacterial isolates.</title>
        <authorList>
            <person name="Kim Y."/>
            <person name="Blasche S."/>
            <person name="Patil K.R."/>
        </authorList>
    </citation>
    <scope>NUCLEOTIDE SEQUENCE [LARGE SCALE GENOMIC DNA]</scope>
    <source>
        <strain evidence="2 3">KR-2</strain>
    </source>
</reference>
<dbReference type="InterPro" id="IPR027417">
    <property type="entry name" value="P-loop_NTPase"/>
</dbReference>
<accession>A0A270BP75</accession>
<dbReference type="OrthoDB" id="9768004at2"/>
<gene>
    <name evidence="2" type="ORF">B9K05_07760</name>
</gene>
<dbReference type="AlphaFoldDB" id="A0A270BP75"/>
<sequence>MVEFLRQHAASLLQHYGNRPLLWNMDGTAQACCAEGYIPLLTTYTKEDKEAKGLRRIENPQSPRPPVHFSTLEVVQQTSFSLLLGEKGSGKTSFALDLALNLAGSLLHHSKYNLENLTRSIPRNDQNFIEPESWTLPLTWPVYAPVYPQDHWHLFYARIEQILKQGNCLLIIDGLENFSNPDEALKQLESLHLAHTSLRLVILANDFLCQGLCTPATLTKFSIMGLNAAQQRALSVNAPIRTGQAALPNLVTAANATNGQQNKALLTSLAITAAWVNNIFPLSLNKTLQTAVTWYWQGNNGAFDHFPQHIQLFLASPFAQTTFFPSIAAHALLEMTDEARLSTLESDLSLWRLAIAPLVALLQKRQQTIEPLIRGLLNIADPAAIALRYGANLVIQHTRHDLSLQKTCRSALMGFLQHSTAPIPTKNEVAQLLAELGDPRRFDDLITIPAGNATLGSGTHVNSTPVHTVPVKNFKISRFPVTNLQYACFVQQTARPWPSLNALQPAHANIPATNVTWYDAQAYCNWLTKLWRKQGRISSTEVIRLPTEPEWEWAARGTQPDHPGKICYPWGQQWHPGLCNSSELGLNVPISVGLSAAGHSPFGVEDMVGQVWEWTSTLWGQDMTHPDYAYPYCNDGRENQNAPANVRRVLRGGCFSSPSIKANCSYRGSLEPNGFWRGNGFRIVVAQY</sequence>
<dbReference type="EMBL" id="NDFP01000006">
    <property type="protein sequence ID" value="PAL25996.1"/>
    <property type="molecule type" value="Genomic_DNA"/>
</dbReference>
<evidence type="ECO:0000259" key="1">
    <source>
        <dbReference type="Pfam" id="PF03781"/>
    </source>
</evidence>
<organism evidence="2 3">
    <name type="scientific">Acetobacter syzygii</name>
    <dbReference type="NCBI Taxonomy" id="146476"/>
    <lineage>
        <taxon>Bacteria</taxon>
        <taxon>Pseudomonadati</taxon>
        <taxon>Pseudomonadota</taxon>
        <taxon>Alphaproteobacteria</taxon>
        <taxon>Acetobacterales</taxon>
        <taxon>Acetobacteraceae</taxon>
        <taxon>Acetobacter</taxon>
    </lineage>
</organism>
<dbReference type="InterPro" id="IPR016187">
    <property type="entry name" value="CTDL_fold"/>
</dbReference>
<name>A0A270BP75_9PROT</name>
<dbReference type="Gene3D" id="3.90.1580.10">
    <property type="entry name" value="paralog of FGE (formylglycine-generating enzyme)"/>
    <property type="match status" value="1"/>
</dbReference>
<dbReference type="SUPFAM" id="SSF52540">
    <property type="entry name" value="P-loop containing nucleoside triphosphate hydrolases"/>
    <property type="match status" value="1"/>
</dbReference>
<dbReference type="SUPFAM" id="SSF56436">
    <property type="entry name" value="C-type lectin-like"/>
    <property type="match status" value="1"/>
</dbReference>
<evidence type="ECO:0000313" key="2">
    <source>
        <dbReference type="EMBL" id="PAL25996.1"/>
    </source>
</evidence>
<dbReference type="GO" id="GO:0120147">
    <property type="term" value="F:formylglycine-generating oxidase activity"/>
    <property type="evidence" value="ECO:0007669"/>
    <property type="project" value="TreeGrafter"/>
</dbReference>
<dbReference type="InterPro" id="IPR042095">
    <property type="entry name" value="SUMF_sf"/>
</dbReference>
<protein>
    <recommendedName>
        <fullName evidence="1">Sulfatase-modifying factor enzyme-like domain-containing protein</fullName>
    </recommendedName>
</protein>
<comment type="caution">
    <text evidence="2">The sequence shown here is derived from an EMBL/GenBank/DDBJ whole genome shotgun (WGS) entry which is preliminary data.</text>
</comment>
<dbReference type="InterPro" id="IPR051043">
    <property type="entry name" value="Sulfatase_Mod_Factor_Kinase"/>
</dbReference>
<proteinExistence type="predicted"/>